<feature type="transmembrane region" description="Helical" evidence="1">
    <location>
        <begin position="162"/>
        <end position="181"/>
    </location>
</feature>
<feature type="transmembrane region" description="Helical" evidence="1">
    <location>
        <begin position="234"/>
        <end position="255"/>
    </location>
</feature>
<keyword evidence="3" id="KW-1185">Reference proteome</keyword>
<evidence type="ECO:0008006" key="4">
    <source>
        <dbReference type="Google" id="ProtNLM"/>
    </source>
</evidence>
<proteinExistence type="predicted"/>
<protein>
    <recommendedName>
        <fullName evidence="4">O-antigen ligase domain-containing protein</fullName>
    </recommendedName>
</protein>
<feature type="transmembrane region" description="Helical" evidence="1">
    <location>
        <begin position="113"/>
        <end position="134"/>
    </location>
</feature>
<keyword evidence="1" id="KW-0472">Membrane</keyword>
<comment type="caution">
    <text evidence="2">The sequence shown here is derived from an EMBL/GenBank/DDBJ whole genome shotgun (WGS) entry which is preliminary data.</text>
</comment>
<feature type="transmembrane region" description="Helical" evidence="1">
    <location>
        <begin position="81"/>
        <end position="101"/>
    </location>
</feature>
<feature type="transmembrane region" description="Helical" evidence="1">
    <location>
        <begin position="363"/>
        <end position="383"/>
    </location>
</feature>
<dbReference type="AlphaFoldDB" id="A0A6N9NKW9"/>
<feature type="transmembrane region" description="Helical" evidence="1">
    <location>
        <begin position="193"/>
        <end position="222"/>
    </location>
</feature>
<name>A0A6N9NKW9_9FLAO</name>
<dbReference type="RefSeq" id="WP_160633064.1">
    <property type="nucleotide sequence ID" value="NZ_WWNE01000006.1"/>
</dbReference>
<organism evidence="2 3">
    <name type="scientific">Acidiluteibacter ferrifornacis</name>
    <dbReference type="NCBI Taxonomy" id="2692424"/>
    <lineage>
        <taxon>Bacteria</taxon>
        <taxon>Pseudomonadati</taxon>
        <taxon>Bacteroidota</taxon>
        <taxon>Flavobacteriia</taxon>
        <taxon>Flavobacteriales</taxon>
        <taxon>Cryomorphaceae</taxon>
        <taxon>Acidiluteibacter</taxon>
    </lineage>
</organism>
<keyword evidence="1" id="KW-1133">Transmembrane helix</keyword>
<accession>A0A6N9NKW9</accession>
<feature type="transmembrane region" description="Helical" evidence="1">
    <location>
        <begin position="56"/>
        <end position="75"/>
    </location>
</feature>
<dbReference type="Proteomes" id="UP000470771">
    <property type="component" value="Unassembled WGS sequence"/>
</dbReference>
<feature type="transmembrane region" description="Helical" evidence="1">
    <location>
        <begin position="20"/>
        <end position="44"/>
    </location>
</feature>
<dbReference type="EMBL" id="WWNE01000006">
    <property type="protein sequence ID" value="NBG66121.1"/>
    <property type="molecule type" value="Genomic_DNA"/>
</dbReference>
<sequence length="419" mass="48648">MANDTILQSFKINKVLLIAILYFFFNSVFLPHGLLYTTLLAPILFLSFSYRGQIKFIEFIAIALIPYSGIHFFIVPDLKSLAISTALLILNLVFIAAFYDYLKKKRDLTYQYYKITIINFIFFIAALLLFFTPWKEVFWHIKPLTRNIDDFSRLSFLTYEPSYYSTLLAPIFLFYMLKVVLFRDQQKKTFPLLVFTGLPLVFSFSFGVIGGIIIAFIVLILFYNKHILKKRLFFYFFSTSIFLIILGLVVLSILYPENVVFQRVSDIFTGEDTSAKGRTLGAFKMAYLIAKEKSILFGAGLGQIKIVGEDIIRNYYHYNVADIPTLRIPSSIGETLASFGVVGVLVRLGLQFYFFLKTKTYNNFYRFFIFVYIFIYQFTGSYLTNIAEYVLWVIAFTPAFVQFDVFNKQATQSQEKETI</sequence>
<gene>
    <name evidence="2" type="ORF">GQN54_08315</name>
</gene>
<reference evidence="2 3" key="1">
    <citation type="submission" date="2019-12" db="EMBL/GenBank/DDBJ databases">
        <authorList>
            <person name="Zhao J."/>
        </authorList>
    </citation>
    <scope>NUCLEOTIDE SEQUENCE [LARGE SCALE GENOMIC DNA]</scope>
    <source>
        <strain evidence="2 3">S-15</strain>
    </source>
</reference>
<evidence type="ECO:0000313" key="3">
    <source>
        <dbReference type="Proteomes" id="UP000470771"/>
    </source>
</evidence>
<keyword evidence="1" id="KW-0812">Transmembrane</keyword>
<evidence type="ECO:0000256" key="1">
    <source>
        <dbReference type="SAM" id="Phobius"/>
    </source>
</evidence>
<evidence type="ECO:0000313" key="2">
    <source>
        <dbReference type="EMBL" id="NBG66121.1"/>
    </source>
</evidence>